<evidence type="ECO:0000256" key="6">
    <source>
        <dbReference type="ARBA" id="ARBA00022605"/>
    </source>
</evidence>
<dbReference type="NCBIfam" id="NF003671">
    <property type="entry name" value="PRK05294.1"/>
    <property type="match status" value="1"/>
</dbReference>
<dbReference type="NCBIfam" id="TIGR01369">
    <property type="entry name" value="CPSaseII_lrg"/>
    <property type="match status" value="1"/>
</dbReference>
<dbReference type="InterPro" id="IPR011761">
    <property type="entry name" value="ATP-grasp"/>
</dbReference>
<dbReference type="Pfam" id="PF02787">
    <property type="entry name" value="CPSase_L_D3"/>
    <property type="match status" value="1"/>
</dbReference>
<dbReference type="InterPro" id="IPR006275">
    <property type="entry name" value="CPSase_lsu"/>
</dbReference>
<dbReference type="FunFam" id="3.30.470.20:FF:000026">
    <property type="entry name" value="Carbamoyl-phosphate synthase large chain"/>
    <property type="match status" value="1"/>
</dbReference>
<sequence>MEKKKSTKVLILGSGALKIGEAGEFDYSGSQAIKALREESVDVVLINPNIATNQTSRSLINKIYFLPVTPYFIEKVIRKEKPDGILLGFGGQTALNAGLTLHKQGVFAKYKVEVLGSPVSSIEKTEDRSAFRKYIESLGLKVPKSTVCKDIKDLREISAKINFPVIVRSGFSLGGLGSGVARNKSELRKIAEKALLIVPHILIEEYLENWKELEYEVVRDKSDNTIVVCNMENFDPMGIHTGESIVVAPSQTLTNNEYHFLRKTAIEIVKNLPIIGECNVQFALNPQNGDYRVIEVNARLSRSSALASKATGYPLAYVAAKLALGYTLDQIPNQVTGVTTAFFEPALDYVVVKIPRWDFVKFNGLNEEKIGSEMQSVGEVMSIGRTFEEAFQKGIRSLDLSYEGIISDKVKDKNKKNKFKTLHPTPSRPYNIAYNLYFGMDVLQIYKKTGIDTWFLERIKRIVDHYRLMSQPKSQLNSDILEEAKKLGFSDKQIGEIYKKTPEDIRRDRKKYEILPKVCQIDTLAGEFPAQTNYLYLSYHREDHDVIFSEEKDKVAVLGGGPYKIGSSVEFDWCAVNSVVTAKKMGYETIVVNNNPETVSTDYDFPDRLYFEELSWERIQDIYDLEKCKFIISMGGQIPNSLVPSFEKGRVPTLGTKLEFIDAAENREKFSILLDKIGVKQPVWKKLTNKKDALKFAHRIGFPVLIRPSYVLSGSAMFVAYFEKEFEAYLSHTGMKVDNDYPLVISKYYEEAKEVDLDGVAKNGKIVLSAISEHVENAGVHSGDAILVYPAFSLGKEIEKELLTISGKIAHVLSITGPFNIQFLIDKKDKIPKIRVIETNLRASRSMPFISKASATNFIGVATEIMLGGRPRLKVQSRPDYFCIKSPHFSFTRIRKADPVLRVEMSSTGEVASFGKDIYEAYLLSFLSTGLSFPKGGVLLSLGGLAGKRRMLSGAAKLHKLGFKIYATGKTAKFLNENYIPAKLVYKVHEGKKPDVVDVIQSRKVGLVINLSDDSEIAIKEVVREYTDGYLIRRAAVDNNIHLITRAESAILFIEALTKYGLDDLDVYRRDEYLAKLQSFKIQRSKDTKTQNCGAKFKIGKKKGNYIDIPVRNFLNNNKEE</sequence>
<dbReference type="InterPro" id="IPR011607">
    <property type="entry name" value="MGS-like_dom"/>
</dbReference>
<dbReference type="Gene3D" id="3.30.470.20">
    <property type="entry name" value="ATP-grasp fold, B domain"/>
    <property type="match status" value="2"/>
</dbReference>
<evidence type="ECO:0000256" key="1">
    <source>
        <dbReference type="ARBA" id="ARBA00005077"/>
    </source>
</evidence>
<dbReference type="Gene3D" id="3.40.50.1380">
    <property type="entry name" value="Methylglyoxal synthase-like domain"/>
    <property type="match status" value="1"/>
</dbReference>
<dbReference type="NCBIfam" id="NF009455">
    <property type="entry name" value="PRK12815.1"/>
    <property type="match status" value="1"/>
</dbReference>
<comment type="pathway">
    <text evidence="1">Amino-acid biosynthesis; L-arginine biosynthesis; carbamoyl phosphate from bicarbonate: step 1/1.</text>
</comment>
<evidence type="ECO:0000256" key="3">
    <source>
        <dbReference type="ARBA" id="ARBA00012738"/>
    </source>
</evidence>
<dbReference type="InterPro" id="IPR005480">
    <property type="entry name" value="CPSase_lsu_oligo"/>
</dbReference>
<dbReference type="EMBL" id="LBXN01000007">
    <property type="protein sequence ID" value="KKR34049.1"/>
    <property type="molecule type" value="Genomic_DNA"/>
</dbReference>
<evidence type="ECO:0000256" key="2">
    <source>
        <dbReference type="ARBA" id="ARBA00009799"/>
    </source>
</evidence>
<keyword evidence="7" id="KW-0479">Metal-binding</keyword>
<gene>
    <name evidence="19" type="ORF">UT63_C0007G0004</name>
</gene>
<dbReference type="EC" id="6.3.4.16" evidence="12"/>
<feature type="domain" description="ATP-grasp" evidence="17">
    <location>
        <begin position="671"/>
        <end position="867"/>
    </location>
</feature>
<evidence type="ECO:0000256" key="11">
    <source>
        <dbReference type="ARBA" id="ARBA00023211"/>
    </source>
</evidence>
<dbReference type="FunFam" id="3.40.50.20:FF:000001">
    <property type="entry name" value="Carbamoyl-phosphate synthase large chain"/>
    <property type="match status" value="1"/>
</dbReference>
<comment type="catalytic activity">
    <reaction evidence="13">
        <text>hydrogencarbonate + NH4(+) + 2 ATP = carbamoyl phosphate + 2 ADP + phosphate + 2 H(+)</text>
        <dbReference type="Rhea" id="RHEA:18029"/>
        <dbReference type="ChEBI" id="CHEBI:15378"/>
        <dbReference type="ChEBI" id="CHEBI:17544"/>
        <dbReference type="ChEBI" id="CHEBI:28938"/>
        <dbReference type="ChEBI" id="CHEBI:30616"/>
        <dbReference type="ChEBI" id="CHEBI:43474"/>
        <dbReference type="ChEBI" id="CHEBI:58228"/>
        <dbReference type="ChEBI" id="CHEBI:456216"/>
        <dbReference type="EC" id="6.3.4.16"/>
    </reaction>
</comment>
<accession>A0A0G0Q116</accession>
<dbReference type="Proteomes" id="UP000034539">
    <property type="component" value="Unassembled WGS sequence"/>
</dbReference>
<dbReference type="PRINTS" id="PR00098">
    <property type="entry name" value="CPSASE"/>
</dbReference>
<dbReference type="PATRIC" id="fig|1618450.3.peg.224"/>
<keyword evidence="4" id="KW-0055">Arginine biosynthesis</keyword>
<organism evidence="19 20">
    <name type="scientific">Candidatus Gottesmanbacteria bacterium GW2011_GWC2_39_8</name>
    <dbReference type="NCBI Taxonomy" id="1618450"/>
    <lineage>
        <taxon>Bacteria</taxon>
        <taxon>Candidatus Gottesmaniibacteriota</taxon>
    </lineage>
</organism>
<keyword evidence="5" id="KW-0436">Ligase</keyword>
<evidence type="ECO:0000256" key="10">
    <source>
        <dbReference type="ARBA" id="ARBA00022840"/>
    </source>
</evidence>
<keyword evidence="9 16" id="KW-0547">Nucleotide-binding</keyword>
<reference evidence="19 20" key="1">
    <citation type="journal article" date="2015" name="Nature">
        <title>rRNA introns, odd ribosomes, and small enigmatic genomes across a large radiation of phyla.</title>
        <authorList>
            <person name="Brown C.T."/>
            <person name="Hug L.A."/>
            <person name="Thomas B.C."/>
            <person name="Sharon I."/>
            <person name="Castelle C.J."/>
            <person name="Singh A."/>
            <person name="Wilkins M.J."/>
            <person name="Williams K.H."/>
            <person name="Banfield J.F."/>
        </authorList>
    </citation>
    <scope>NUCLEOTIDE SEQUENCE [LARGE SCALE GENOMIC DNA]</scope>
</reference>
<evidence type="ECO:0000256" key="9">
    <source>
        <dbReference type="ARBA" id="ARBA00022741"/>
    </source>
</evidence>
<evidence type="ECO:0000256" key="14">
    <source>
        <dbReference type="ARBA" id="ARBA00048816"/>
    </source>
</evidence>
<dbReference type="SUPFAM" id="SSF52335">
    <property type="entry name" value="Methylglyoxal synthase-like"/>
    <property type="match status" value="1"/>
</dbReference>
<dbReference type="GO" id="GO:0004087">
    <property type="term" value="F:carbamoyl-phosphate synthase (ammonia) activity"/>
    <property type="evidence" value="ECO:0007669"/>
    <property type="project" value="UniProtKB-EC"/>
</dbReference>
<evidence type="ECO:0000259" key="17">
    <source>
        <dbReference type="PROSITE" id="PS50975"/>
    </source>
</evidence>
<dbReference type="GO" id="GO:0005737">
    <property type="term" value="C:cytoplasm"/>
    <property type="evidence" value="ECO:0007669"/>
    <property type="project" value="TreeGrafter"/>
</dbReference>
<dbReference type="Pfam" id="PF25596">
    <property type="entry name" value="CPSase_L_D1"/>
    <property type="match status" value="2"/>
</dbReference>
<dbReference type="GO" id="GO:0005524">
    <property type="term" value="F:ATP binding"/>
    <property type="evidence" value="ECO:0007669"/>
    <property type="project" value="UniProtKB-UniRule"/>
</dbReference>
<dbReference type="PROSITE" id="PS50975">
    <property type="entry name" value="ATP_GRASP"/>
    <property type="match status" value="2"/>
</dbReference>
<name>A0A0G0Q116_9BACT</name>
<proteinExistence type="inferred from homology"/>
<comment type="caution">
    <text evidence="19">The sequence shown here is derived from an EMBL/GenBank/DDBJ whole genome shotgun (WGS) entry which is preliminary data.</text>
</comment>
<keyword evidence="8" id="KW-0677">Repeat</keyword>
<dbReference type="SUPFAM" id="SSF48108">
    <property type="entry name" value="Carbamoyl phosphate synthetase, large subunit connection domain"/>
    <property type="match status" value="1"/>
</dbReference>
<evidence type="ECO:0000256" key="12">
    <source>
        <dbReference type="ARBA" id="ARBA00044063"/>
    </source>
</evidence>
<evidence type="ECO:0000256" key="4">
    <source>
        <dbReference type="ARBA" id="ARBA00022571"/>
    </source>
</evidence>
<evidence type="ECO:0000313" key="19">
    <source>
        <dbReference type="EMBL" id="KKR34049.1"/>
    </source>
</evidence>
<evidence type="ECO:0000256" key="8">
    <source>
        <dbReference type="ARBA" id="ARBA00022737"/>
    </source>
</evidence>
<dbReference type="Pfam" id="PF02142">
    <property type="entry name" value="MGS"/>
    <property type="match status" value="1"/>
</dbReference>
<dbReference type="InterPro" id="IPR036897">
    <property type="entry name" value="CarbamoylP_synth_lsu_oligo_sf"/>
</dbReference>
<dbReference type="FunFam" id="3.30.470.20:FF:000001">
    <property type="entry name" value="Carbamoyl-phosphate synthase large chain"/>
    <property type="match status" value="1"/>
</dbReference>
<dbReference type="Gene3D" id="3.40.50.20">
    <property type="match status" value="2"/>
</dbReference>
<evidence type="ECO:0000313" key="20">
    <source>
        <dbReference type="Proteomes" id="UP000034539"/>
    </source>
</evidence>
<feature type="domain" description="ATP-grasp" evidence="17">
    <location>
        <begin position="132"/>
        <end position="324"/>
    </location>
</feature>
<dbReference type="SUPFAM" id="SSF56059">
    <property type="entry name" value="Glutathione synthetase ATP-binding domain-like"/>
    <property type="match status" value="2"/>
</dbReference>
<dbReference type="InterPro" id="IPR005479">
    <property type="entry name" value="CPAse_ATP-bd"/>
</dbReference>
<dbReference type="InterPro" id="IPR016185">
    <property type="entry name" value="PreATP-grasp_dom_sf"/>
</dbReference>
<dbReference type="InterPro" id="IPR013815">
    <property type="entry name" value="ATP_grasp_subdomain_1"/>
</dbReference>
<dbReference type="InterPro" id="IPR058047">
    <property type="entry name" value="CPSase_preATP-grasp"/>
</dbReference>
<dbReference type="PROSITE" id="PS00866">
    <property type="entry name" value="CPSASE_1"/>
    <property type="match status" value="1"/>
</dbReference>
<dbReference type="SUPFAM" id="SSF52440">
    <property type="entry name" value="PreATP-grasp domain"/>
    <property type="match status" value="2"/>
</dbReference>
<dbReference type="AlphaFoldDB" id="A0A0G0Q116"/>
<dbReference type="PANTHER" id="PTHR11405">
    <property type="entry name" value="CARBAMOYLTRANSFERASE FAMILY MEMBER"/>
    <property type="match status" value="1"/>
</dbReference>
<comment type="catalytic activity">
    <reaction evidence="14">
        <text>hydrogencarbonate + L-glutamine + 2 ATP + H2O = carbamoyl phosphate + L-glutamate + 2 ADP + phosphate + 2 H(+)</text>
        <dbReference type="Rhea" id="RHEA:18633"/>
        <dbReference type="ChEBI" id="CHEBI:15377"/>
        <dbReference type="ChEBI" id="CHEBI:15378"/>
        <dbReference type="ChEBI" id="CHEBI:17544"/>
        <dbReference type="ChEBI" id="CHEBI:29985"/>
        <dbReference type="ChEBI" id="CHEBI:30616"/>
        <dbReference type="ChEBI" id="CHEBI:43474"/>
        <dbReference type="ChEBI" id="CHEBI:58228"/>
        <dbReference type="ChEBI" id="CHEBI:58359"/>
        <dbReference type="ChEBI" id="CHEBI:456216"/>
        <dbReference type="EC" id="6.3.5.5"/>
    </reaction>
</comment>
<evidence type="ECO:0000256" key="7">
    <source>
        <dbReference type="ARBA" id="ARBA00022723"/>
    </source>
</evidence>
<dbReference type="SMART" id="SM00851">
    <property type="entry name" value="MGS"/>
    <property type="match status" value="1"/>
</dbReference>
<protein>
    <recommendedName>
        <fullName evidence="15">Carbamoyl phosphate synthase arginine-specific large chain</fullName>
        <ecNumber evidence="12">6.3.4.16</ecNumber>
        <ecNumber evidence="3">6.3.5.5</ecNumber>
    </recommendedName>
</protein>
<dbReference type="FunFam" id="3.40.50.20:FF:000002">
    <property type="entry name" value="Carbamoyl-phosphate synthase large chain"/>
    <property type="match status" value="1"/>
</dbReference>
<dbReference type="GO" id="GO:0046872">
    <property type="term" value="F:metal ion binding"/>
    <property type="evidence" value="ECO:0007669"/>
    <property type="project" value="UniProtKB-KW"/>
</dbReference>
<evidence type="ECO:0000256" key="16">
    <source>
        <dbReference type="PROSITE-ProRule" id="PRU00409"/>
    </source>
</evidence>
<evidence type="ECO:0000256" key="15">
    <source>
        <dbReference type="ARBA" id="ARBA00074189"/>
    </source>
</evidence>
<dbReference type="InterPro" id="IPR036914">
    <property type="entry name" value="MGS-like_dom_sf"/>
</dbReference>
<feature type="domain" description="MGS-like" evidence="18">
    <location>
        <begin position="929"/>
        <end position="1087"/>
    </location>
</feature>
<dbReference type="PROSITE" id="PS51855">
    <property type="entry name" value="MGS"/>
    <property type="match status" value="1"/>
</dbReference>
<dbReference type="PROSITE" id="PS00867">
    <property type="entry name" value="CPSASE_2"/>
    <property type="match status" value="1"/>
</dbReference>
<dbReference type="InterPro" id="IPR005483">
    <property type="entry name" value="CPSase_dom"/>
</dbReference>
<dbReference type="Gene3D" id="1.10.1030.10">
    <property type="entry name" value="Carbamoyl-phosphate synthetase, large subunit oligomerisation domain"/>
    <property type="match status" value="1"/>
</dbReference>
<evidence type="ECO:0000259" key="18">
    <source>
        <dbReference type="PROSITE" id="PS51855"/>
    </source>
</evidence>
<dbReference type="GO" id="GO:0004088">
    <property type="term" value="F:carbamoyl-phosphate synthase (glutamine-hydrolyzing) activity"/>
    <property type="evidence" value="ECO:0007669"/>
    <property type="project" value="UniProtKB-EC"/>
</dbReference>
<comment type="similarity">
    <text evidence="2">Belongs to the CarB family.</text>
</comment>
<evidence type="ECO:0000256" key="5">
    <source>
        <dbReference type="ARBA" id="ARBA00022598"/>
    </source>
</evidence>
<dbReference type="Gene3D" id="3.30.1490.20">
    <property type="entry name" value="ATP-grasp fold, A domain"/>
    <property type="match status" value="1"/>
</dbReference>
<evidence type="ECO:0000256" key="13">
    <source>
        <dbReference type="ARBA" id="ARBA00047359"/>
    </source>
</evidence>
<keyword evidence="6" id="KW-0028">Amino-acid biosynthesis</keyword>
<dbReference type="PANTHER" id="PTHR11405:SF53">
    <property type="entry name" value="CARBAMOYL-PHOSPHATE SYNTHASE [AMMONIA], MITOCHONDRIAL"/>
    <property type="match status" value="1"/>
</dbReference>
<dbReference type="GO" id="GO:0006526">
    <property type="term" value="P:L-arginine biosynthetic process"/>
    <property type="evidence" value="ECO:0007669"/>
    <property type="project" value="UniProtKB-KW"/>
</dbReference>
<dbReference type="Pfam" id="PF02786">
    <property type="entry name" value="CPSase_L_D2"/>
    <property type="match status" value="2"/>
</dbReference>
<keyword evidence="10 16" id="KW-0067">ATP-binding</keyword>
<dbReference type="SMART" id="SM01096">
    <property type="entry name" value="CPSase_L_D3"/>
    <property type="match status" value="1"/>
</dbReference>
<dbReference type="GO" id="GO:0006541">
    <property type="term" value="P:glutamine metabolic process"/>
    <property type="evidence" value="ECO:0007669"/>
    <property type="project" value="TreeGrafter"/>
</dbReference>
<keyword evidence="11" id="KW-0464">Manganese</keyword>
<dbReference type="EC" id="6.3.5.5" evidence="3"/>